<proteinExistence type="predicted"/>
<gene>
    <name evidence="1" type="ORF">PCON_13354</name>
</gene>
<sequence length="177" mass="20120">MYGGVPHNEWLGLKHNNKPSCLLYSYGVRDDYDCAETPRGYSFISAAAPMQLRNDSGGMDEDDEKSKDVWCPFQSAAVIDAVEPMDSDMSDGQSTGDDMEIEDVNTHETMQVDQFHQQQFQQQQHMQQTAQPINFQQAAIINKRKRGSDALEQNTEMNTYQYQQMPVDNSKRVRVGA</sequence>
<organism evidence="1 2">
    <name type="scientific">Pyronema omphalodes (strain CBS 100304)</name>
    <name type="common">Pyronema confluens</name>
    <dbReference type="NCBI Taxonomy" id="1076935"/>
    <lineage>
        <taxon>Eukaryota</taxon>
        <taxon>Fungi</taxon>
        <taxon>Dikarya</taxon>
        <taxon>Ascomycota</taxon>
        <taxon>Pezizomycotina</taxon>
        <taxon>Pezizomycetes</taxon>
        <taxon>Pezizales</taxon>
        <taxon>Pyronemataceae</taxon>
        <taxon>Pyronema</taxon>
    </lineage>
</organism>
<protein>
    <submittedName>
        <fullName evidence="1">Uncharacterized protein</fullName>
    </submittedName>
</protein>
<dbReference type="Proteomes" id="UP000018144">
    <property type="component" value="Unassembled WGS sequence"/>
</dbReference>
<dbReference type="EMBL" id="HF935890">
    <property type="protein sequence ID" value="CCX32514.1"/>
    <property type="molecule type" value="Genomic_DNA"/>
</dbReference>
<evidence type="ECO:0000313" key="1">
    <source>
        <dbReference type="EMBL" id="CCX32514.1"/>
    </source>
</evidence>
<evidence type="ECO:0000313" key="2">
    <source>
        <dbReference type="Proteomes" id="UP000018144"/>
    </source>
</evidence>
<reference evidence="1 2" key="1">
    <citation type="journal article" date="2013" name="PLoS Genet.">
        <title>The genome and development-dependent transcriptomes of Pyronema confluens: a window into fungal evolution.</title>
        <authorList>
            <person name="Traeger S."/>
            <person name="Altegoer F."/>
            <person name="Freitag M."/>
            <person name="Gabaldon T."/>
            <person name="Kempken F."/>
            <person name="Kumar A."/>
            <person name="Marcet-Houben M."/>
            <person name="Poggeler S."/>
            <person name="Stajich J.E."/>
            <person name="Nowrousian M."/>
        </authorList>
    </citation>
    <scope>NUCLEOTIDE SEQUENCE [LARGE SCALE GENOMIC DNA]</scope>
    <source>
        <strain evidence="2">CBS 100304</strain>
        <tissue evidence="1">Vegetative mycelium</tissue>
    </source>
</reference>
<name>U4LK84_PYROM</name>
<dbReference type="OrthoDB" id="5362005at2759"/>
<keyword evidence="2" id="KW-1185">Reference proteome</keyword>
<accession>U4LK84</accession>
<dbReference type="AlphaFoldDB" id="U4LK84"/>